<feature type="compositionally biased region" description="Low complexity" evidence="1">
    <location>
        <begin position="369"/>
        <end position="380"/>
    </location>
</feature>
<evidence type="ECO:0000256" key="1">
    <source>
        <dbReference type="SAM" id="MobiDB-lite"/>
    </source>
</evidence>
<gene>
    <name evidence="2" type="ORF">C1SCF055_LOCUS40746</name>
</gene>
<evidence type="ECO:0000313" key="2">
    <source>
        <dbReference type="EMBL" id="CAI4015959.1"/>
    </source>
</evidence>
<sequence>MSIFQDADFAGEPGELDAREDPALDNGDDDDQEDGEEECDGENDDEIEPIENGPESFPDTEIDGEASEVDGDDEVEMSDLDPYRNQPDNQLGLDDYQSPRSVSEEHAPTPAHDEREVAEATPALRKAVHLKPEDLPSSSSTKSSPGADDSVARVNAEMDAIIAEIKREESRRHHKAVADEGVMVVDDSQPVSGDIDVCDTLPLFLEDWGIHEECLPAEPKPDAAPLVFTSGPVDVPDTPSIANSPAHGSVLTRRDQLKVRKPKGKKGDKGDGENECEDGEDEGDVEGEDEASKQGSRKRAKKANGKGKEPQKKAKGKGRGKGKTGKKAKESDEAGDGKTAPKRTRKSKEAHDDDAVDTVAKGDAPPKPKASTSKPTSKAKASPKSKSKASPKPKSKASRTKSSRSASSAPSPRGPAAREELDQSHADAPESAEPVKKPQKRGPRRVATPQSRAPDAPTTDESMVELKKSFKGEIIHQWKSGKTRLTGGDFPVRSFEHTTLSCYFTRSRPSIGLRAKKKQYPMRTNLEYFNFSFNIKDVCNVGLAMKCAVEAEWIDDQASQDENFDAFAQSTFDGLDLFRQTAMAAIAEYKAETGDFILAVLLTAYISHSHIQEDLQFIEFYAGKARATLCMKSAGLRAARLDYMYYGEDGNNYYNILSDGGMALAISTMLRARAGDCCILLGMKCSSWSVVNRGTSKRAPCCPAGDLSQPSVREANCMAARTILLCLLALATNCVYMLEQPYQTMLRWYPRFRHIMNVSRVYQAAWWMLHYGSSSPKRHVIFSNSPHISKLSLGSLRGWKSENNKGKKPCRSYIGKDGKRKFHGTRHLKRTEKPALRWKLGLWDITMVYPLKLICSFMG</sequence>
<dbReference type="Proteomes" id="UP001152797">
    <property type="component" value="Unassembled WGS sequence"/>
</dbReference>
<reference evidence="2" key="1">
    <citation type="submission" date="2022-10" db="EMBL/GenBank/DDBJ databases">
        <authorList>
            <person name="Chen Y."/>
            <person name="Dougan E. K."/>
            <person name="Chan C."/>
            <person name="Rhodes N."/>
            <person name="Thang M."/>
        </authorList>
    </citation>
    <scope>NUCLEOTIDE SEQUENCE</scope>
</reference>
<protein>
    <submittedName>
        <fullName evidence="2">Uncharacterized protein</fullName>
    </submittedName>
</protein>
<keyword evidence="4" id="KW-1185">Reference proteome</keyword>
<evidence type="ECO:0000313" key="3">
    <source>
        <dbReference type="EMBL" id="CAL1169334.1"/>
    </source>
</evidence>
<organism evidence="2">
    <name type="scientific">Cladocopium goreaui</name>
    <dbReference type="NCBI Taxonomy" id="2562237"/>
    <lineage>
        <taxon>Eukaryota</taxon>
        <taxon>Sar</taxon>
        <taxon>Alveolata</taxon>
        <taxon>Dinophyceae</taxon>
        <taxon>Suessiales</taxon>
        <taxon>Symbiodiniaceae</taxon>
        <taxon>Cladocopium</taxon>
    </lineage>
</organism>
<comment type="caution">
    <text evidence="2">The sequence shown here is derived from an EMBL/GenBank/DDBJ whole genome shotgun (WGS) entry which is preliminary data.</text>
</comment>
<feature type="compositionally biased region" description="Basic and acidic residues" evidence="1">
    <location>
        <begin position="416"/>
        <end position="436"/>
    </location>
</feature>
<accession>A0A9P1GLJ1</accession>
<evidence type="ECO:0000313" key="4">
    <source>
        <dbReference type="Proteomes" id="UP001152797"/>
    </source>
</evidence>
<feature type="compositionally biased region" description="Basic and acidic residues" evidence="1">
    <location>
        <begin position="102"/>
        <end position="118"/>
    </location>
</feature>
<proteinExistence type="predicted"/>
<dbReference type="AlphaFoldDB" id="A0A9P1GLJ1"/>
<dbReference type="EMBL" id="CAMXCT020006559">
    <property type="protein sequence ID" value="CAL1169334.1"/>
    <property type="molecule type" value="Genomic_DNA"/>
</dbReference>
<dbReference type="EMBL" id="CAMXCT010006559">
    <property type="protein sequence ID" value="CAI4015959.1"/>
    <property type="molecule type" value="Genomic_DNA"/>
</dbReference>
<feature type="compositionally biased region" description="Low complexity" evidence="1">
    <location>
        <begin position="135"/>
        <end position="149"/>
    </location>
</feature>
<feature type="region of interest" description="Disordered" evidence="1">
    <location>
        <begin position="216"/>
        <end position="463"/>
    </location>
</feature>
<feature type="compositionally biased region" description="Basic residues" evidence="1">
    <location>
        <begin position="381"/>
        <end position="402"/>
    </location>
</feature>
<feature type="compositionally biased region" description="Basic residues" evidence="1">
    <location>
        <begin position="295"/>
        <end position="305"/>
    </location>
</feature>
<name>A0A9P1GLJ1_9DINO</name>
<reference evidence="3" key="2">
    <citation type="submission" date="2024-04" db="EMBL/GenBank/DDBJ databases">
        <authorList>
            <person name="Chen Y."/>
            <person name="Shah S."/>
            <person name="Dougan E. K."/>
            <person name="Thang M."/>
            <person name="Chan C."/>
        </authorList>
    </citation>
    <scope>NUCLEOTIDE SEQUENCE [LARGE SCALE GENOMIC DNA]</scope>
</reference>
<feature type="compositionally biased region" description="Basic and acidic residues" evidence="1">
    <location>
        <begin position="327"/>
        <end position="336"/>
    </location>
</feature>
<dbReference type="EMBL" id="CAMXCT030006559">
    <property type="protein sequence ID" value="CAL4803271.1"/>
    <property type="molecule type" value="Genomic_DNA"/>
</dbReference>
<feature type="compositionally biased region" description="Basic residues" evidence="1">
    <location>
        <begin position="313"/>
        <end position="326"/>
    </location>
</feature>
<feature type="compositionally biased region" description="Acidic residues" evidence="1">
    <location>
        <begin position="58"/>
        <end position="79"/>
    </location>
</feature>
<feature type="compositionally biased region" description="Acidic residues" evidence="1">
    <location>
        <begin position="26"/>
        <end position="49"/>
    </location>
</feature>
<feature type="compositionally biased region" description="Acidic residues" evidence="1">
    <location>
        <begin position="273"/>
        <end position="289"/>
    </location>
</feature>
<feature type="compositionally biased region" description="Low complexity" evidence="1">
    <location>
        <begin position="403"/>
        <end position="415"/>
    </location>
</feature>
<feature type="region of interest" description="Disordered" evidence="1">
    <location>
        <begin position="1"/>
        <end position="155"/>
    </location>
</feature>